<keyword evidence="2" id="KW-0677">Repeat</keyword>
<evidence type="ECO:0000313" key="7">
    <source>
        <dbReference type="EMBL" id="AIU41743.1"/>
    </source>
</evidence>
<dbReference type="FunFam" id="1.50.10.20:FF:000044">
    <property type="entry name" value="Lupeol synthase"/>
    <property type="match status" value="1"/>
</dbReference>
<dbReference type="SFLD" id="SFLDG01016">
    <property type="entry name" value="Prenyltransferase_Like_2"/>
    <property type="match status" value="1"/>
</dbReference>
<dbReference type="InterPro" id="IPR032696">
    <property type="entry name" value="SQ_cyclase_C"/>
</dbReference>
<organism evidence="7">
    <name type="scientific">Chlorophytum borivilianum</name>
    <dbReference type="NCBI Taxonomy" id="503355"/>
    <lineage>
        <taxon>Eukaryota</taxon>
        <taxon>Viridiplantae</taxon>
        <taxon>Streptophyta</taxon>
        <taxon>Embryophyta</taxon>
        <taxon>Tracheophyta</taxon>
        <taxon>Spermatophyta</taxon>
        <taxon>Magnoliopsida</taxon>
        <taxon>Liliopsida</taxon>
        <taxon>Asparagales</taxon>
        <taxon>Asparagaceae</taxon>
        <taxon>Agavoideae</taxon>
        <taxon>Chlorophytum</taxon>
    </lineage>
</organism>
<dbReference type="AlphaFoldDB" id="A0A097PA21"/>
<evidence type="ECO:0000256" key="2">
    <source>
        <dbReference type="ARBA" id="ARBA00022737"/>
    </source>
</evidence>
<dbReference type="FunFam" id="1.50.10.20:FF:000015">
    <property type="entry name" value="Terpene cyclase/mutase family member"/>
    <property type="match status" value="1"/>
</dbReference>
<dbReference type="GO" id="GO:0005811">
    <property type="term" value="C:lipid droplet"/>
    <property type="evidence" value="ECO:0007669"/>
    <property type="project" value="InterPro"/>
</dbReference>
<proteinExistence type="evidence at transcript level"/>
<dbReference type="EMBL" id="KM245582">
    <property type="protein sequence ID" value="AIU41743.1"/>
    <property type="molecule type" value="mRNA"/>
</dbReference>
<dbReference type="InterPro" id="IPR008930">
    <property type="entry name" value="Terpenoid_cyclase/PrenylTrfase"/>
</dbReference>
<feature type="domain" description="Squalene cyclase C-terminal" evidence="5">
    <location>
        <begin position="416"/>
        <end position="752"/>
    </location>
</feature>
<dbReference type="GO" id="GO:0031559">
    <property type="term" value="F:oxidosqualene cyclase activity"/>
    <property type="evidence" value="ECO:0007669"/>
    <property type="project" value="UniProtKB-ARBA"/>
</dbReference>
<dbReference type="PANTHER" id="PTHR11764">
    <property type="entry name" value="TERPENE CYCLASE/MUTASE FAMILY MEMBER"/>
    <property type="match status" value="1"/>
</dbReference>
<reference evidence="7" key="1">
    <citation type="submission" date="2014-07" db="EMBL/GenBank/DDBJ databases">
        <title>Beta amyrin synthase gene from root of Chlorophytum borivilianum.</title>
        <authorList>
            <person name="Kumar S."/>
            <person name="Singh K."/>
        </authorList>
    </citation>
    <scope>NUCLEOTIDE SEQUENCE</scope>
    <source>
        <tissue evidence="7">Root</tissue>
    </source>
</reference>
<dbReference type="NCBIfam" id="TIGR01787">
    <property type="entry name" value="squalene_cyclas"/>
    <property type="match status" value="1"/>
</dbReference>
<dbReference type="SUPFAM" id="SSF48239">
    <property type="entry name" value="Terpenoid cyclases/Protein prenyltransferases"/>
    <property type="match status" value="2"/>
</dbReference>
<dbReference type="Pfam" id="PF13243">
    <property type="entry name" value="SQHop_cyclase_C"/>
    <property type="match status" value="1"/>
</dbReference>
<evidence type="ECO:0000256" key="3">
    <source>
        <dbReference type="ARBA" id="ARBA00023235"/>
    </source>
</evidence>
<evidence type="ECO:0000256" key="4">
    <source>
        <dbReference type="RuleBase" id="RU362003"/>
    </source>
</evidence>
<protein>
    <recommendedName>
        <fullName evidence="4">Terpene cyclase/mutase family member</fullName>
        <ecNumber evidence="4">5.4.99.-</ecNumber>
    </recommendedName>
</protein>
<dbReference type="CDD" id="cd02892">
    <property type="entry name" value="SQCY_1"/>
    <property type="match status" value="1"/>
</dbReference>
<dbReference type="InterPro" id="IPR018333">
    <property type="entry name" value="Squalene_cyclase"/>
</dbReference>
<feature type="domain" description="Squalene cyclase N-terminal" evidence="6">
    <location>
        <begin position="100"/>
        <end position="305"/>
    </location>
</feature>
<dbReference type="GO" id="GO:0016104">
    <property type="term" value="P:triterpenoid biosynthetic process"/>
    <property type="evidence" value="ECO:0007669"/>
    <property type="project" value="InterPro"/>
</dbReference>
<keyword evidence="3 4" id="KW-0413">Isomerase</keyword>
<accession>A0A097PA21</accession>
<dbReference type="PANTHER" id="PTHR11764:SF58">
    <property type="entry name" value="BETA-AMYRIN SYNTHASE-RELATED"/>
    <property type="match status" value="1"/>
</dbReference>
<evidence type="ECO:0000256" key="1">
    <source>
        <dbReference type="ARBA" id="ARBA00009755"/>
    </source>
</evidence>
<name>A0A097PA21_9ASPA</name>
<sequence length="758" mass="87167">MWRLKIAEGGNPWLRTTNNHVGRQIWEFDSNYQGSHEELLEIENARRNFSDNRFNQKHSADLLMRIQFERENPLREVIPQVKLKDNEDVTEEAVTRTLRRALNYYSVIQAHDGHWPGDYGGPMFLMPGLVITLSITGALNAVLSEEHKKEMIRYLYNHQNEDGGWGLHIEGPSTMFGSVLNYVTLRLLGEGANEGDGAMENARNWILNHGGATAITSWGKMWLSVLGCFEWSGSNPMPPEFWILPSFLPMHPAKMWCYCRLVYMPMSYLYGKRFVAPITPLILQLREELHTQPYDQINWKKTRHQCAPEDLYYPHPLIQDLMWDCIYICGEPFLTRWPLNKTLRKRALEVTMKHIHYEDENSRYITIGCVEKVLCMLACWVEDPNGDYFKKHLARIPDYLWVAEDGMKMQSFGSQQWDTGFALQALLAANLTNEIADVLKKGHDFVKKSQVKDNPSDDYRAMHRHISKGSWTFSDQDHGWQVSDCTAEGLKCCLLFSMMPPEIVGEQTEPQRLYDAVNLLLSLQSKNGGLAAWEPAGAQKWLEMLNPTEFFADIVIEHEYVECTSSAIQALVLFKSLHPGHRTKEIEKFIDNAVQYLQDIQDPDGGWYGNWGVCFTYGTWFALGGLAAAGKSYNNCFAMRKAVDFLLRTQRDDGGWGESYLSCPNKKYVPLEGGRTNLVHTAWAMMGLIHAQQMNRDPTPLHRAAKLIINSQLEDGDFPQQELMGVFMRNCMLHYSAYRHIFPVWALAEYRRHVSLPS</sequence>
<evidence type="ECO:0000259" key="6">
    <source>
        <dbReference type="Pfam" id="PF13249"/>
    </source>
</evidence>
<dbReference type="EC" id="5.4.99.-" evidence="4"/>
<dbReference type="Gene3D" id="1.50.10.20">
    <property type="match status" value="2"/>
</dbReference>
<evidence type="ECO:0000259" key="5">
    <source>
        <dbReference type="Pfam" id="PF13243"/>
    </source>
</evidence>
<dbReference type="Pfam" id="PF13249">
    <property type="entry name" value="SQHop_cyclase_N"/>
    <property type="match status" value="1"/>
</dbReference>
<comment type="similarity">
    <text evidence="1 4">Belongs to the terpene cyclase/mutase family.</text>
</comment>
<dbReference type="FunFam" id="1.50.10.20:FF:000101">
    <property type="entry name" value="Uncharacterized protein"/>
    <property type="match status" value="1"/>
</dbReference>
<dbReference type="InterPro" id="IPR032697">
    <property type="entry name" value="SQ_cyclase_N"/>
</dbReference>